<dbReference type="AlphaFoldDB" id="A0A9W4SZ86"/>
<organism evidence="1 2">
    <name type="scientific">Funneliformis geosporum</name>
    <dbReference type="NCBI Taxonomy" id="1117311"/>
    <lineage>
        <taxon>Eukaryota</taxon>
        <taxon>Fungi</taxon>
        <taxon>Fungi incertae sedis</taxon>
        <taxon>Mucoromycota</taxon>
        <taxon>Glomeromycotina</taxon>
        <taxon>Glomeromycetes</taxon>
        <taxon>Glomerales</taxon>
        <taxon>Glomeraceae</taxon>
        <taxon>Funneliformis</taxon>
    </lineage>
</organism>
<proteinExistence type="predicted"/>
<evidence type="ECO:0000313" key="2">
    <source>
        <dbReference type="Proteomes" id="UP001153678"/>
    </source>
</evidence>
<keyword evidence="2" id="KW-1185">Reference proteome</keyword>
<evidence type="ECO:0000313" key="1">
    <source>
        <dbReference type="EMBL" id="CAI2187086.1"/>
    </source>
</evidence>
<sequence length="63" mass="7316">MLIAYLIKSYNDEQNEESSHLSYDTAFKESRWIFGLLINLTMTLEASSLFPNEPPQRAEPCYV</sequence>
<reference evidence="1" key="1">
    <citation type="submission" date="2022-08" db="EMBL/GenBank/DDBJ databases">
        <authorList>
            <person name="Kallberg Y."/>
            <person name="Tangrot J."/>
            <person name="Rosling A."/>
        </authorList>
    </citation>
    <scope>NUCLEOTIDE SEQUENCE</scope>
    <source>
        <strain evidence="1">Wild A</strain>
    </source>
</reference>
<dbReference type="EMBL" id="CAMKVN010004445">
    <property type="protein sequence ID" value="CAI2187086.1"/>
    <property type="molecule type" value="Genomic_DNA"/>
</dbReference>
<gene>
    <name evidence="1" type="ORF">FWILDA_LOCUS12900</name>
</gene>
<name>A0A9W4SZ86_9GLOM</name>
<accession>A0A9W4SZ86</accession>
<comment type="caution">
    <text evidence="1">The sequence shown here is derived from an EMBL/GenBank/DDBJ whole genome shotgun (WGS) entry which is preliminary data.</text>
</comment>
<dbReference type="Proteomes" id="UP001153678">
    <property type="component" value="Unassembled WGS sequence"/>
</dbReference>
<protein>
    <submittedName>
        <fullName evidence="1">4146_t:CDS:1</fullName>
    </submittedName>
</protein>